<evidence type="ECO:0000313" key="1">
    <source>
        <dbReference type="EMBL" id="KAJ1133690.1"/>
    </source>
</evidence>
<dbReference type="EMBL" id="JANPWB010000010">
    <property type="protein sequence ID" value="KAJ1133690.1"/>
    <property type="molecule type" value="Genomic_DNA"/>
</dbReference>
<name>A0AAV7Q3A1_PLEWA</name>
<proteinExistence type="predicted"/>
<protein>
    <submittedName>
        <fullName evidence="1">Uncharacterized protein</fullName>
    </submittedName>
</protein>
<keyword evidence="2" id="KW-1185">Reference proteome</keyword>
<evidence type="ECO:0000313" key="2">
    <source>
        <dbReference type="Proteomes" id="UP001066276"/>
    </source>
</evidence>
<dbReference type="Proteomes" id="UP001066276">
    <property type="component" value="Chromosome 6"/>
</dbReference>
<reference evidence="1" key="1">
    <citation type="journal article" date="2022" name="bioRxiv">
        <title>Sequencing and chromosome-scale assembly of the giantPleurodeles waltlgenome.</title>
        <authorList>
            <person name="Brown T."/>
            <person name="Elewa A."/>
            <person name="Iarovenko S."/>
            <person name="Subramanian E."/>
            <person name="Araus A.J."/>
            <person name="Petzold A."/>
            <person name="Susuki M."/>
            <person name="Suzuki K.-i.T."/>
            <person name="Hayashi T."/>
            <person name="Toyoda A."/>
            <person name="Oliveira C."/>
            <person name="Osipova E."/>
            <person name="Leigh N.D."/>
            <person name="Simon A."/>
            <person name="Yun M.H."/>
        </authorList>
    </citation>
    <scope>NUCLEOTIDE SEQUENCE</scope>
    <source>
        <strain evidence="1">20211129_DDA</strain>
        <tissue evidence="1">Liver</tissue>
    </source>
</reference>
<sequence length="128" mass="14380">MKILPMRKQIRHLLEECTPALCLPPRNPMKAAYNAQRQSALPALLPIAVPGGSNLEAIGIHRWKNVDPGAVHQCGDVRVVAIVRQKVVRKMKEELPANGLQRKGISPLWNQLQDLFFTKPAPTRHRQT</sequence>
<comment type="caution">
    <text evidence="1">The sequence shown here is derived from an EMBL/GenBank/DDBJ whole genome shotgun (WGS) entry which is preliminary data.</text>
</comment>
<gene>
    <name evidence="1" type="ORF">NDU88_000168</name>
</gene>
<organism evidence="1 2">
    <name type="scientific">Pleurodeles waltl</name>
    <name type="common">Iberian ribbed newt</name>
    <dbReference type="NCBI Taxonomy" id="8319"/>
    <lineage>
        <taxon>Eukaryota</taxon>
        <taxon>Metazoa</taxon>
        <taxon>Chordata</taxon>
        <taxon>Craniata</taxon>
        <taxon>Vertebrata</taxon>
        <taxon>Euteleostomi</taxon>
        <taxon>Amphibia</taxon>
        <taxon>Batrachia</taxon>
        <taxon>Caudata</taxon>
        <taxon>Salamandroidea</taxon>
        <taxon>Salamandridae</taxon>
        <taxon>Pleurodelinae</taxon>
        <taxon>Pleurodeles</taxon>
    </lineage>
</organism>
<dbReference type="AlphaFoldDB" id="A0AAV7Q3A1"/>
<accession>A0AAV7Q3A1</accession>